<dbReference type="EMBL" id="WRXN01000010">
    <property type="protein sequence ID" value="MVT10710.1"/>
    <property type="molecule type" value="Genomic_DNA"/>
</dbReference>
<dbReference type="AlphaFoldDB" id="A0A7K1U8V4"/>
<sequence>MKRYFRNKYGRAALAGLLLFAVSCKKDYEDPSGPSFDEGVSTPNALTNIAVGLQNWHSANRTSLVYTTIAASSLLTGETYVVNAGNTDENQLYLGGNNVQNTNVIVTGMWGYANKIIFDANRVLNNTGTVVSDPNYASGLIAYTSMYKALAIGTMATFWNYVPDTTGLDLDVSFISSQQGFRKAIAIIDNALATVNANAISATFTRNIPAGIDIVNTLNALKARYALFAGDYELALATADKVSLTAVSAFNYNTLTTNPIFTLVTATNNIYQVVDSTMSLPLGLRPDPADKRYPFYVTISSNPRFRVKGFYTANIQSIPVFLPGEMTLIKAECYARLNDLANGLTELNKVVTKQPSADAAGVGAGLTAETAATVDELLNLIYKHRRIELFMGGLALEDERRFGRPQTERKRTYFPFPFVERNDNSNTPEDPAN</sequence>
<protein>
    <submittedName>
        <fullName evidence="1">RagB/SusD family nutrient uptake outer membrane protein</fullName>
    </submittedName>
</protein>
<gene>
    <name evidence="1" type="ORF">GO493_20735</name>
</gene>
<name>A0A7K1U8V4_9BACT</name>
<comment type="caution">
    <text evidence="1">The sequence shown here is derived from an EMBL/GenBank/DDBJ whole genome shotgun (WGS) entry which is preliminary data.</text>
</comment>
<proteinExistence type="predicted"/>
<dbReference type="Gene3D" id="1.25.40.390">
    <property type="match status" value="1"/>
</dbReference>
<dbReference type="InterPro" id="IPR011990">
    <property type="entry name" value="TPR-like_helical_dom_sf"/>
</dbReference>
<organism evidence="1 2">
    <name type="scientific">Chitinophaga tropicalis</name>
    <dbReference type="NCBI Taxonomy" id="2683588"/>
    <lineage>
        <taxon>Bacteria</taxon>
        <taxon>Pseudomonadati</taxon>
        <taxon>Bacteroidota</taxon>
        <taxon>Chitinophagia</taxon>
        <taxon>Chitinophagales</taxon>
        <taxon>Chitinophagaceae</taxon>
        <taxon>Chitinophaga</taxon>
    </lineage>
</organism>
<keyword evidence="2" id="KW-1185">Reference proteome</keyword>
<dbReference type="RefSeq" id="WP_157308149.1">
    <property type="nucleotide sequence ID" value="NZ_WRXN01000010.1"/>
</dbReference>
<dbReference type="Proteomes" id="UP000461730">
    <property type="component" value="Unassembled WGS sequence"/>
</dbReference>
<dbReference type="PROSITE" id="PS51257">
    <property type="entry name" value="PROKAR_LIPOPROTEIN"/>
    <property type="match status" value="1"/>
</dbReference>
<reference evidence="1 2" key="1">
    <citation type="submission" date="2019-12" db="EMBL/GenBank/DDBJ databases">
        <title>Chitinophaga sp. strain ysch24 (GDMCC 1.1355), whole genome shotgun sequence.</title>
        <authorList>
            <person name="Zhang X."/>
        </authorList>
    </citation>
    <scope>NUCLEOTIDE SEQUENCE [LARGE SCALE GENOMIC DNA]</scope>
    <source>
        <strain evidence="2">ysch24</strain>
    </source>
</reference>
<accession>A0A7K1U8V4</accession>
<dbReference type="SUPFAM" id="SSF48452">
    <property type="entry name" value="TPR-like"/>
    <property type="match status" value="1"/>
</dbReference>
<evidence type="ECO:0000313" key="2">
    <source>
        <dbReference type="Proteomes" id="UP000461730"/>
    </source>
</evidence>
<evidence type="ECO:0000313" key="1">
    <source>
        <dbReference type="EMBL" id="MVT10710.1"/>
    </source>
</evidence>